<proteinExistence type="inferred from homology"/>
<dbReference type="Gene3D" id="1.20.58.340">
    <property type="entry name" value="Magnesium transport protein CorA, transmembrane region"/>
    <property type="match status" value="2"/>
</dbReference>
<evidence type="ECO:0000313" key="7">
    <source>
        <dbReference type="EMBL" id="SES99807.1"/>
    </source>
</evidence>
<protein>
    <submittedName>
        <fullName evidence="7">Magnesium transporter</fullName>
    </submittedName>
</protein>
<keyword evidence="4 6" id="KW-1133">Transmembrane helix</keyword>
<keyword evidence="5 6" id="KW-0472">Membrane</keyword>
<dbReference type="GO" id="GO:0016020">
    <property type="term" value="C:membrane"/>
    <property type="evidence" value="ECO:0007669"/>
    <property type="project" value="UniProtKB-SubCell"/>
</dbReference>
<accession>A0A1I0B161</accession>
<dbReference type="CDD" id="cd12827">
    <property type="entry name" value="EcCorA_ZntB-like_u2"/>
    <property type="match status" value="1"/>
</dbReference>
<sequence>MMRIFRTENSVVHELKDIKELHHPGREGCWIEMTNPSSAEASRIELELGVDHDDVMAAIDPEEKNRVDLQEDYTLILVDIPSREVRHSKQRYTTIPLGLILTENHIVTVCSEETPILQYFHHNAVRGFSTKKKLRFVYQIMLRVSLAYQRALTVIDKARTEFEENIEKITEEADLISLHELESTLVYFATSLRGNANVLNKLARYGQLQQYPEDRELLDDVIIENQQAIEMTQIYRDIIDGTRQLISTLMDNRLNEVMKRLTSITLILAVPTMISGMYGMNVDTRWMPFANTFQGFWIIGAIIIVICIILLWILKRMKML</sequence>
<evidence type="ECO:0000256" key="5">
    <source>
        <dbReference type="ARBA" id="ARBA00023136"/>
    </source>
</evidence>
<dbReference type="InterPro" id="IPR002523">
    <property type="entry name" value="MgTranspt_CorA/ZnTranspt_ZntB"/>
</dbReference>
<dbReference type="Proteomes" id="UP000199820">
    <property type="component" value="Unassembled WGS sequence"/>
</dbReference>
<evidence type="ECO:0000256" key="4">
    <source>
        <dbReference type="ARBA" id="ARBA00022989"/>
    </source>
</evidence>
<dbReference type="Gene3D" id="3.30.460.20">
    <property type="entry name" value="CorA soluble domain-like"/>
    <property type="match status" value="1"/>
</dbReference>
<comment type="similarity">
    <text evidence="2">Belongs to the CorA metal ion transporter (MIT) (TC 1.A.35) family.</text>
</comment>
<keyword evidence="3 6" id="KW-0812">Transmembrane</keyword>
<keyword evidence="8" id="KW-1185">Reference proteome</keyword>
<dbReference type="PANTHER" id="PTHR47891:SF2">
    <property type="entry name" value="MAGNESIUM AND COBALT TRANSPORTER"/>
    <property type="match status" value="1"/>
</dbReference>
<dbReference type="Pfam" id="PF01544">
    <property type="entry name" value="CorA"/>
    <property type="match status" value="1"/>
</dbReference>
<dbReference type="SUPFAM" id="SSF143865">
    <property type="entry name" value="CorA soluble domain-like"/>
    <property type="match status" value="1"/>
</dbReference>
<gene>
    <name evidence="7" type="ORF">SAMN04487771_100335</name>
</gene>
<feature type="transmembrane region" description="Helical" evidence="6">
    <location>
        <begin position="292"/>
        <end position="314"/>
    </location>
</feature>
<name>A0A1I0B161_9FIRM</name>
<feature type="transmembrane region" description="Helical" evidence="6">
    <location>
        <begin position="261"/>
        <end position="280"/>
    </location>
</feature>
<evidence type="ECO:0000256" key="2">
    <source>
        <dbReference type="ARBA" id="ARBA00009765"/>
    </source>
</evidence>
<organism evidence="7 8">
    <name type="scientific">[Clostridium] aminophilum</name>
    <dbReference type="NCBI Taxonomy" id="1526"/>
    <lineage>
        <taxon>Bacteria</taxon>
        <taxon>Bacillati</taxon>
        <taxon>Bacillota</taxon>
        <taxon>Clostridia</taxon>
        <taxon>Lachnospirales</taxon>
        <taxon>Lachnospiraceae</taxon>
    </lineage>
</organism>
<evidence type="ECO:0000313" key="8">
    <source>
        <dbReference type="Proteomes" id="UP000199820"/>
    </source>
</evidence>
<dbReference type="PANTHER" id="PTHR47891">
    <property type="entry name" value="TRANSPORTER-RELATED"/>
    <property type="match status" value="1"/>
</dbReference>
<evidence type="ECO:0000256" key="6">
    <source>
        <dbReference type="SAM" id="Phobius"/>
    </source>
</evidence>
<reference evidence="7 8" key="1">
    <citation type="submission" date="2016-10" db="EMBL/GenBank/DDBJ databases">
        <authorList>
            <person name="de Groot N.N."/>
        </authorList>
    </citation>
    <scope>NUCLEOTIDE SEQUENCE [LARGE SCALE GENOMIC DNA]</scope>
    <source>
        <strain evidence="7 8">KH1P1</strain>
    </source>
</reference>
<dbReference type="InterPro" id="IPR047199">
    <property type="entry name" value="CorA-like"/>
</dbReference>
<dbReference type="AlphaFoldDB" id="A0A1I0B161"/>
<dbReference type="SUPFAM" id="SSF144083">
    <property type="entry name" value="Magnesium transport protein CorA, transmembrane region"/>
    <property type="match status" value="1"/>
</dbReference>
<dbReference type="EMBL" id="FOIL01000003">
    <property type="protein sequence ID" value="SES99807.1"/>
    <property type="molecule type" value="Genomic_DNA"/>
</dbReference>
<comment type="subcellular location">
    <subcellularLocation>
        <location evidence="1">Membrane</location>
        <topology evidence="1">Multi-pass membrane protein</topology>
    </subcellularLocation>
</comment>
<dbReference type="InterPro" id="IPR045861">
    <property type="entry name" value="CorA_cytoplasmic_dom"/>
</dbReference>
<dbReference type="RefSeq" id="WP_074648217.1">
    <property type="nucleotide sequence ID" value="NZ_FOIL01000003.1"/>
</dbReference>
<dbReference type="InterPro" id="IPR045863">
    <property type="entry name" value="CorA_TM1_TM2"/>
</dbReference>
<dbReference type="GO" id="GO:0046873">
    <property type="term" value="F:metal ion transmembrane transporter activity"/>
    <property type="evidence" value="ECO:0007669"/>
    <property type="project" value="InterPro"/>
</dbReference>
<evidence type="ECO:0000256" key="3">
    <source>
        <dbReference type="ARBA" id="ARBA00022692"/>
    </source>
</evidence>
<evidence type="ECO:0000256" key="1">
    <source>
        <dbReference type="ARBA" id="ARBA00004141"/>
    </source>
</evidence>
<dbReference type="OrthoDB" id="9803416at2"/>